<dbReference type="EMBL" id="LKEA01000018">
    <property type="protein sequence ID" value="ROW01953.1"/>
    <property type="molecule type" value="Genomic_DNA"/>
</dbReference>
<evidence type="ECO:0000313" key="3">
    <source>
        <dbReference type="Proteomes" id="UP000283895"/>
    </source>
</evidence>
<dbReference type="OrthoDB" id="5404773at2759"/>
<evidence type="ECO:0000313" key="2">
    <source>
        <dbReference type="EMBL" id="ROW01953.1"/>
    </source>
</evidence>
<reference evidence="2 3" key="1">
    <citation type="submission" date="2015-09" db="EMBL/GenBank/DDBJ databases">
        <title>Host preference determinants of Valsa canker pathogens revealed by comparative genomics.</title>
        <authorList>
            <person name="Yin Z."/>
            <person name="Huang L."/>
        </authorList>
    </citation>
    <scope>NUCLEOTIDE SEQUENCE [LARGE SCALE GENOMIC DNA]</scope>
    <source>
        <strain evidence="2 3">03-1</strain>
    </source>
</reference>
<keyword evidence="1" id="KW-0732">Signal</keyword>
<sequence length="117" mass="12671">MRTSAALIFFSGLVASVYAHSADEYTTEDCSGDASYAHSPNSFFGDTEITIDDTTMAVKTEATLDSWSAYAEKTDDGDCAGDLLGNLDNNCHPVDTFIEGRRINCVKLEINAMGRKN</sequence>
<name>A0A423WFH7_9PEZI</name>
<gene>
    <name evidence="2" type="ORF">VMCG_05590</name>
</gene>
<dbReference type="AlphaFoldDB" id="A0A423WFH7"/>
<keyword evidence="3" id="KW-1185">Reference proteome</keyword>
<dbReference type="Proteomes" id="UP000283895">
    <property type="component" value="Unassembled WGS sequence"/>
</dbReference>
<evidence type="ECO:0008006" key="4">
    <source>
        <dbReference type="Google" id="ProtNLM"/>
    </source>
</evidence>
<evidence type="ECO:0000256" key="1">
    <source>
        <dbReference type="SAM" id="SignalP"/>
    </source>
</evidence>
<feature type="signal peptide" evidence="1">
    <location>
        <begin position="1"/>
        <end position="19"/>
    </location>
</feature>
<organism evidence="2 3">
    <name type="scientific">Cytospora schulzeri</name>
    <dbReference type="NCBI Taxonomy" id="448051"/>
    <lineage>
        <taxon>Eukaryota</taxon>
        <taxon>Fungi</taxon>
        <taxon>Dikarya</taxon>
        <taxon>Ascomycota</taxon>
        <taxon>Pezizomycotina</taxon>
        <taxon>Sordariomycetes</taxon>
        <taxon>Sordariomycetidae</taxon>
        <taxon>Diaporthales</taxon>
        <taxon>Cytosporaceae</taxon>
        <taxon>Cytospora</taxon>
    </lineage>
</organism>
<comment type="caution">
    <text evidence="2">The sequence shown here is derived from an EMBL/GenBank/DDBJ whole genome shotgun (WGS) entry which is preliminary data.</text>
</comment>
<protein>
    <recommendedName>
        <fullName evidence="4">Ecp2 effector protein domain-containing protein</fullName>
    </recommendedName>
</protein>
<feature type="chain" id="PRO_5018989527" description="Ecp2 effector protein domain-containing protein" evidence="1">
    <location>
        <begin position="20"/>
        <end position="117"/>
    </location>
</feature>
<proteinExistence type="predicted"/>
<accession>A0A423WFH7</accession>